<gene>
    <name evidence="2" type="ORF">METZ01_LOCUS475141</name>
</gene>
<feature type="non-terminal residue" evidence="2">
    <location>
        <position position="1"/>
    </location>
</feature>
<evidence type="ECO:0000256" key="1">
    <source>
        <dbReference type="SAM" id="Phobius"/>
    </source>
</evidence>
<sequence length="98" mass="10943">VIKNLYKSFEEKYSGTLRVLLVLATLGTLLFAAYTSLDGLIKIRATADIEDQVDAVAFSAVEDLLFQEQIIVLEEKEVEEEVEEVPEKIKAIHASMAK</sequence>
<reference evidence="2" key="1">
    <citation type="submission" date="2018-05" db="EMBL/GenBank/DDBJ databases">
        <authorList>
            <person name="Lanie J.A."/>
            <person name="Ng W.-L."/>
            <person name="Kazmierczak K.M."/>
            <person name="Andrzejewski T.M."/>
            <person name="Davidsen T.M."/>
            <person name="Wayne K.J."/>
            <person name="Tettelin H."/>
            <person name="Glass J.I."/>
            <person name="Rusch D."/>
            <person name="Podicherti R."/>
            <person name="Tsui H.-C.T."/>
            <person name="Winkler M.E."/>
        </authorList>
    </citation>
    <scope>NUCLEOTIDE SEQUENCE</scope>
</reference>
<feature type="non-terminal residue" evidence="2">
    <location>
        <position position="98"/>
    </location>
</feature>
<accession>A0A383BQ84</accession>
<keyword evidence="1" id="KW-1133">Transmembrane helix</keyword>
<evidence type="ECO:0000313" key="2">
    <source>
        <dbReference type="EMBL" id="SVE22287.1"/>
    </source>
</evidence>
<keyword evidence="1" id="KW-0472">Membrane</keyword>
<name>A0A383BQ84_9ZZZZ</name>
<proteinExistence type="predicted"/>
<dbReference type="EMBL" id="UINC01202470">
    <property type="protein sequence ID" value="SVE22287.1"/>
    <property type="molecule type" value="Genomic_DNA"/>
</dbReference>
<dbReference type="AlphaFoldDB" id="A0A383BQ84"/>
<feature type="transmembrane region" description="Helical" evidence="1">
    <location>
        <begin position="15"/>
        <end position="34"/>
    </location>
</feature>
<organism evidence="2">
    <name type="scientific">marine metagenome</name>
    <dbReference type="NCBI Taxonomy" id="408172"/>
    <lineage>
        <taxon>unclassified sequences</taxon>
        <taxon>metagenomes</taxon>
        <taxon>ecological metagenomes</taxon>
    </lineage>
</organism>
<keyword evidence="1" id="KW-0812">Transmembrane</keyword>
<protein>
    <submittedName>
        <fullName evidence="2">Uncharacterized protein</fullName>
    </submittedName>
</protein>